<reference evidence="11" key="1">
    <citation type="submission" date="2014-09" db="EMBL/GenBank/DDBJ databases">
        <title>Draft genome sequence of an oleaginous Mucoromycotina fungus Mucor ambiguus NBRC6742.</title>
        <authorList>
            <person name="Takeda I."/>
            <person name="Yamane N."/>
            <person name="Morita T."/>
            <person name="Tamano K."/>
            <person name="Machida M."/>
            <person name="Baker S."/>
            <person name="Koike H."/>
        </authorList>
    </citation>
    <scope>NUCLEOTIDE SEQUENCE</scope>
    <source>
        <strain evidence="11">NBRC 6742</strain>
    </source>
</reference>
<keyword evidence="12" id="KW-1185">Reference proteome</keyword>
<keyword evidence="6" id="KW-0963">Cytoplasm</keyword>
<dbReference type="GO" id="GO:0042147">
    <property type="term" value="P:retrograde transport, endosome to Golgi"/>
    <property type="evidence" value="ECO:0007669"/>
    <property type="project" value="InterPro"/>
</dbReference>
<keyword evidence="7" id="KW-0653">Protein transport</keyword>
<evidence type="ECO:0000256" key="3">
    <source>
        <dbReference type="ARBA" id="ARBA00010883"/>
    </source>
</evidence>
<dbReference type="SMART" id="SM00312">
    <property type="entry name" value="PX"/>
    <property type="match status" value="1"/>
</dbReference>
<feature type="region of interest" description="Disordered" evidence="9">
    <location>
        <begin position="179"/>
        <end position="198"/>
    </location>
</feature>
<evidence type="ECO:0000256" key="2">
    <source>
        <dbReference type="ARBA" id="ARBA00004496"/>
    </source>
</evidence>
<dbReference type="GO" id="GO:0005829">
    <property type="term" value="C:cytosol"/>
    <property type="evidence" value="ECO:0007669"/>
    <property type="project" value="GOC"/>
</dbReference>
<dbReference type="Pfam" id="PF19566">
    <property type="entry name" value="Snx8_BAR_dom"/>
    <property type="match status" value="1"/>
</dbReference>
<comment type="similarity">
    <text evidence="3">Belongs to the sorting nexin family.</text>
</comment>
<dbReference type="PROSITE" id="PS50195">
    <property type="entry name" value="PX"/>
    <property type="match status" value="1"/>
</dbReference>
<dbReference type="InterPro" id="IPR045734">
    <property type="entry name" value="Snx8_BAR_dom"/>
</dbReference>
<dbReference type="GO" id="GO:0016020">
    <property type="term" value="C:membrane"/>
    <property type="evidence" value="ECO:0007669"/>
    <property type="project" value="UniProtKB-SubCell"/>
</dbReference>
<evidence type="ECO:0000256" key="9">
    <source>
        <dbReference type="SAM" id="MobiDB-lite"/>
    </source>
</evidence>
<feature type="domain" description="PX" evidence="10">
    <location>
        <begin position="291"/>
        <end position="400"/>
    </location>
</feature>
<dbReference type="PANTHER" id="PTHR47554">
    <property type="entry name" value="SORTING NEXIN MVP1"/>
    <property type="match status" value="1"/>
</dbReference>
<dbReference type="STRING" id="91626.A0A0C9LV05"/>
<dbReference type="EMBL" id="DF836394">
    <property type="protein sequence ID" value="GAN05935.1"/>
    <property type="molecule type" value="Genomic_DNA"/>
</dbReference>
<dbReference type="GO" id="GO:0005768">
    <property type="term" value="C:endosome"/>
    <property type="evidence" value="ECO:0007669"/>
    <property type="project" value="TreeGrafter"/>
</dbReference>
<dbReference type="Pfam" id="PF00787">
    <property type="entry name" value="PX"/>
    <property type="match status" value="1"/>
</dbReference>
<evidence type="ECO:0000256" key="1">
    <source>
        <dbReference type="ARBA" id="ARBA00004287"/>
    </source>
</evidence>
<keyword evidence="8" id="KW-0472">Membrane</keyword>
<dbReference type="Proteomes" id="UP000053815">
    <property type="component" value="Unassembled WGS sequence"/>
</dbReference>
<evidence type="ECO:0000256" key="5">
    <source>
        <dbReference type="ARBA" id="ARBA00022448"/>
    </source>
</evidence>
<organism evidence="11">
    <name type="scientific">Mucor ambiguus</name>
    <dbReference type="NCBI Taxonomy" id="91626"/>
    <lineage>
        <taxon>Eukaryota</taxon>
        <taxon>Fungi</taxon>
        <taxon>Fungi incertae sedis</taxon>
        <taxon>Mucoromycota</taxon>
        <taxon>Mucoromycotina</taxon>
        <taxon>Mucoromycetes</taxon>
        <taxon>Mucorales</taxon>
        <taxon>Mucorineae</taxon>
        <taxon>Mucoraceae</taxon>
        <taxon>Mucor</taxon>
    </lineage>
</organism>
<evidence type="ECO:0000313" key="11">
    <source>
        <dbReference type="EMBL" id="GAN05935.1"/>
    </source>
</evidence>
<accession>A0A0C9LV05</accession>
<dbReference type="InterPro" id="IPR036871">
    <property type="entry name" value="PX_dom_sf"/>
</dbReference>
<evidence type="ECO:0000256" key="8">
    <source>
        <dbReference type="ARBA" id="ARBA00023136"/>
    </source>
</evidence>
<keyword evidence="5" id="KW-0813">Transport</keyword>
<evidence type="ECO:0000256" key="4">
    <source>
        <dbReference type="ARBA" id="ARBA00014268"/>
    </source>
</evidence>
<dbReference type="OrthoDB" id="10064318at2759"/>
<proteinExistence type="inferred from homology"/>
<protein>
    <recommendedName>
        <fullName evidence="4">Sorting nexin MVP1</fullName>
    </recommendedName>
</protein>
<dbReference type="PANTHER" id="PTHR47554:SF1">
    <property type="entry name" value="SORTING NEXIN MVP1"/>
    <property type="match status" value="1"/>
</dbReference>
<evidence type="ECO:0000259" key="10">
    <source>
        <dbReference type="PROSITE" id="PS50195"/>
    </source>
</evidence>
<dbReference type="InterPro" id="IPR001683">
    <property type="entry name" value="PX_dom"/>
</dbReference>
<evidence type="ECO:0000256" key="6">
    <source>
        <dbReference type="ARBA" id="ARBA00022490"/>
    </source>
</evidence>
<gene>
    <name evidence="11" type="ORF">MAM1_0105d05411</name>
</gene>
<dbReference type="SUPFAM" id="SSF64268">
    <property type="entry name" value="PX domain"/>
    <property type="match status" value="1"/>
</dbReference>
<evidence type="ECO:0000256" key="7">
    <source>
        <dbReference type="ARBA" id="ARBA00022927"/>
    </source>
</evidence>
<evidence type="ECO:0000313" key="12">
    <source>
        <dbReference type="Proteomes" id="UP000053815"/>
    </source>
</evidence>
<sequence length="665" mass="75294">MSEDIAGSSFLGTNNNFFLPESRTMSFAVEEEDPWSAAGFDPVNDMRQPLTQSQAMDEDMVTEGITAANVLVGVDLPEVFDTAYIRAGPVGDRVSVEALEVIIGLGGLGPRVFEQIAALVVPSNAMYVTRNEFNTGLALLGFAQKNMELSLLKVYQHRNDLPIPLLSNLSNVSIKRSNPLMASSTKPKRRQSFDDDPWRIASTPPAANNGFPYQVNDSIDVAIAGRNTNDPTVLTSTGLDTSNQTSDNDTATATIAKSTTPKRFVAVDVVTDKVSTQALVKASTESYQWFLDLDQITVTVAEKEGFLFTHINYWVHSNQRQTSVRRRYSDFYWFWETLLKRYPFRVIPNLPPKKISGKDKVFLEKRCHGLSRFINCIVRHPVLKNDEEVITFLTEQTEFLAWRRAKSPNLDEEFVRVNPQTEELEAFIPKDLDSRIEQIKGRLPSSIEKYDTLCSVMEKTIRLKEARAMEMRLYNDTLKELRDVEHQCFVPNCQACGQVVRGYENVGTYLSNGSSIIEAETASAISGVLENLKRHRDISGSFLEMLDRKSKLDANQISALYKKISANTAKVNQNRGVPGLESEVERLDTTIKTDTEKMIYQQRRDTYIRYCLASELSYLHKQQAFVSLLYQNYVHEQLQYARRTVDNWKALEALLCELPKPEDFS</sequence>
<dbReference type="GO" id="GO:0032266">
    <property type="term" value="F:phosphatidylinositol-3-phosphate binding"/>
    <property type="evidence" value="ECO:0007669"/>
    <property type="project" value="TreeGrafter"/>
</dbReference>
<name>A0A0C9LV05_9FUNG</name>
<dbReference type="AlphaFoldDB" id="A0A0C9LV05"/>
<dbReference type="InterPro" id="IPR028662">
    <property type="entry name" value="SNX8/Mvp1"/>
</dbReference>
<dbReference type="Gene3D" id="3.30.1520.10">
    <property type="entry name" value="Phox-like domain"/>
    <property type="match status" value="1"/>
</dbReference>
<dbReference type="GO" id="GO:0006623">
    <property type="term" value="P:protein targeting to vacuole"/>
    <property type="evidence" value="ECO:0007669"/>
    <property type="project" value="TreeGrafter"/>
</dbReference>
<comment type="subcellular location">
    <subcellularLocation>
        <location evidence="2">Cytoplasm</location>
    </subcellularLocation>
    <subcellularLocation>
        <location evidence="1">Membrane</location>
        <topology evidence="1">Peripheral membrane protein</topology>
        <orientation evidence="1">Cytoplasmic side</orientation>
    </subcellularLocation>
</comment>